<sequence>MCRRKVRLKQPPGVRSRTCRPAGVTLPDDGSMGYVSLRLPSTAPLSEKGLAGGYPKNLFPAFTPMEQIVPSCEGMQQASAHRLRGLMSGQNDVTVLRGAIQRLQLIDRVESKDV</sequence>
<geneLocation type="plasmid" evidence="3">
    <name>pDeide3</name>
</geneLocation>
<evidence type="ECO:0000256" key="1">
    <source>
        <dbReference type="SAM" id="MobiDB-lite"/>
    </source>
</evidence>
<dbReference type="AlphaFoldDB" id="C1D3X5"/>
<evidence type="ECO:0000313" key="2">
    <source>
        <dbReference type="EMBL" id="ACO48204.1"/>
    </source>
</evidence>
<reference evidence="2 3" key="1">
    <citation type="journal article" date="2009" name="PLoS Genet.">
        <title>Alliance of proteomics and genomics to unravel the specificities of Sahara bacterium Deinococcus deserti.</title>
        <authorList>
            <person name="de Groot A."/>
            <person name="Dulermo R."/>
            <person name="Ortet P."/>
            <person name="Blanchard L."/>
            <person name="Guerin P."/>
            <person name="Fernandez B."/>
            <person name="Vacherie B."/>
            <person name="Dossat C."/>
            <person name="Jolivet E."/>
            <person name="Siguier P."/>
            <person name="Chandler M."/>
            <person name="Barakat M."/>
            <person name="Dedieu A."/>
            <person name="Barbe V."/>
            <person name="Heulin T."/>
            <person name="Sommer S."/>
            <person name="Achouak W."/>
            <person name="Armengaud J."/>
        </authorList>
    </citation>
    <scope>NUCLEOTIDE SEQUENCE [LARGE SCALE GENOMIC DNA]</scope>
    <source>
        <strain evidence="3">DSM 17065 / CIP 109153 / LMG 22923 / VCD115</strain>
        <plasmid evidence="3">pDeide3</plasmid>
    </source>
</reference>
<dbReference type="KEGG" id="ddr:Deide_3p02432"/>
<keyword evidence="2" id="KW-0614">Plasmid</keyword>
<dbReference type="Proteomes" id="UP000002208">
    <property type="component" value="Plasmid 3"/>
</dbReference>
<organism evidence="2 3">
    <name type="scientific">Deinococcus deserti (strain DSM 17065 / CIP 109153 / LMG 22923 / VCD115)</name>
    <dbReference type="NCBI Taxonomy" id="546414"/>
    <lineage>
        <taxon>Bacteria</taxon>
        <taxon>Thermotogati</taxon>
        <taxon>Deinococcota</taxon>
        <taxon>Deinococci</taxon>
        <taxon>Deinococcales</taxon>
        <taxon>Deinococcaceae</taxon>
        <taxon>Deinococcus</taxon>
    </lineage>
</organism>
<keyword evidence="3" id="KW-1185">Reference proteome</keyword>
<proteinExistence type="predicted"/>
<feature type="region of interest" description="Disordered" evidence="1">
    <location>
        <begin position="1"/>
        <end position="25"/>
    </location>
</feature>
<dbReference type="EMBL" id="CP001117">
    <property type="protein sequence ID" value="ACO48204.1"/>
    <property type="molecule type" value="Genomic_DNA"/>
</dbReference>
<dbReference type="HOGENOM" id="CLU_2116988_0_0_0"/>
<name>C1D3X5_DEIDV</name>
<protein>
    <submittedName>
        <fullName evidence="2">Uncharacterized protein</fullName>
    </submittedName>
</protein>
<evidence type="ECO:0000313" key="3">
    <source>
        <dbReference type="Proteomes" id="UP000002208"/>
    </source>
</evidence>
<gene>
    <name evidence="2" type="ordered locus">Deide_3p02432</name>
</gene>
<accession>C1D3X5</accession>